<organism evidence="1 2">
    <name type="scientific">Aegilops tauschii subsp. strangulata</name>
    <name type="common">Goatgrass</name>
    <dbReference type="NCBI Taxonomy" id="200361"/>
    <lineage>
        <taxon>Eukaryota</taxon>
        <taxon>Viridiplantae</taxon>
        <taxon>Streptophyta</taxon>
        <taxon>Embryophyta</taxon>
        <taxon>Tracheophyta</taxon>
        <taxon>Spermatophyta</taxon>
        <taxon>Magnoliopsida</taxon>
        <taxon>Liliopsida</taxon>
        <taxon>Poales</taxon>
        <taxon>Poaceae</taxon>
        <taxon>BOP clade</taxon>
        <taxon>Pooideae</taxon>
        <taxon>Triticodae</taxon>
        <taxon>Triticeae</taxon>
        <taxon>Triticinae</taxon>
        <taxon>Aegilops</taxon>
    </lineage>
</organism>
<dbReference type="AlphaFoldDB" id="A0A452ZFY4"/>
<dbReference type="Gramene" id="AET1Gv20755500.35">
    <property type="protein sequence ID" value="AET1Gv20755500.35"/>
    <property type="gene ID" value="AET1Gv20755500"/>
</dbReference>
<reference evidence="1" key="5">
    <citation type="journal article" date="2021" name="G3 (Bethesda)">
        <title>Aegilops tauschii genome assembly Aet v5.0 features greater sequence contiguity and improved annotation.</title>
        <authorList>
            <person name="Wang L."/>
            <person name="Zhu T."/>
            <person name="Rodriguez J.C."/>
            <person name="Deal K.R."/>
            <person name="Dubcovsky J."/>
            <person name="McGuire P.E."/>
            <person name="Lux T."/>
            <person name="Spannagl M."/>
            <person name="Mayer K.F.X."/>
            <person name="Baldrich P."/>
            <person name="Meyers B.C."/>
            <person name="Huo N."/>
            <person name="Gu Y.Q."/>
            <person name="Zhou H."/>
            <person name="Devos K.M."/>
            <person name="Bennetzen J.L."/>
            <person name="Unver T."/>
            <person name="Budak H."/>
            <person name="Gulick P.J."/>
            <person name="Galiba G."/>
            <person name="Kalapos B."/>
            <person name="Nelson D.R."/>
            <person name="Li P."/>
            <person name="You F.M."/>
            <person name="Luo M.C."/>
            <person name="Dvorak J."/>
        </authorList>
    </citation>
    <scope>NUCLEOTIDE SEQUENCE [LARGE SCALE GENOMIC DNA]</scope>
    <source>
        <strain evidence="1">cv. AL8/78</strain>
    </source>
</reference>
<accession>A0A452ZFY4</accession>
<dbReference type="EnsemblPlants" id="AET1Gv20755500.35">
    <property type="protein sequence ID" value="AET1Gv20755500.35"/>
    <property type="gene ID" value="AET1Gv20755500"/>
</dbReference>
<name>A0A452ZFY4_AEGTS</name>
<reference evidence="1" key="3">
    <citation type="journal article" date="2017" name="Nature">
        <title>Genome sequence of the progenitor of the wheat D genome Aegilops tauschii.</title>
        <authorList>
            <person name="Luo M.C."/>
            <person name="Gu Y.Q."/>
            <person name="Puiu D."/>
            <person name="Wang H."/>
            <person name="Twardziok S.O."/>
            <person name="Deal K.R."/>
            <person name="Huo N."/>
            <person name="Zhu T."/>
            <person name="Wang L."/>
            <person name="Wang Y."/>
            <person name="McGuire P.E."/>
            <person name="Liu S."/>
            <person name="Long H."/>
            <person name="Ramasamy R.K."/>
            <person name="Rodriguez J.C."/>
            <person name="Van S.L."/>
            <person name="Yuan L."/>
            <person name="Wang Z."/>
            <person name="Xia Z."/>
            <person name="Xiao L."/>
            <person name="Anderson O.D."/>
            <person name="Ouyang S."/>
            <person name="Liang Y."/>
            <person name="Zimin A.V."/>
            <person name="Pertea G."/>
            <person name="Qi P."/>
            <person name="Bennetzen J.L."/>
            <person name="Dai X."/>
            <person name="Dawson M.W."/>
            <person name="Muller H.G."/>
            <person name="Kugler K."/>
            <person name="Rivarola-Duarte L."/>
            <person name="Spannagl M."/>
            <person name="Mayer K.F.X."/>
            <person name="Lu F.H."/>
            <person name="Bevan M.W."/>
            <person name="Leroy P."/>
            <person name="Li P."/>
            <person name="You F.M."/>
            <person name="Sun Q."/>
            <person name="Liu Z."/>
            <person name="Lyons E."/>
            <person name="Wicker T."/>
            <person name="Salzberg S.L."/>
            <person name="Devos K.M."/>
            <person name="Dvorak J."/>
        </authorList>
    </citation>
    <scope>NUCLEOTIDE SEQUENCE [LARGE SCALE GENOMIC DNA]</scope>
    <source>
        <strain evidence="1">cv. AL8/78</strain>
    </source>
</reference>
<protein>
    <submittedName>
        <fullName evidence="1">Uncharacterized protein</fullName>
    </submittedName>
</protein>
<reference evidence="1" key="4">
    <citation type="submission" date="2019-03" db="UniProtKB">
        <authorList>
            <consortium name="EnsemblPlants"/>
        </authorList>
    </citation>
    <scope>IDENTIFICATION</scope>
</reference>
<reference evidence="2" key="1">
    <citation type="journal article" date="2014" name="Science">
        <title>Ancient hybridizations among the ancestral genomes of bread wheat.</title>
        <authorList>
            <consortium name="International Wheat Genome Sequencing Consortium,"/>
            <person name="Marcussen T."/>
            <person name="Sandve S.R."/>
            <person name="Heier L."/>
            <person name="Spannagl M."/>
            <person name="Pfeifer M."/>
            <person name="Jakobsen K.S."/>
            <person name="Wulff B.B."/>
            <person name="Steuernagel B."/>
            <person name="Mayer K.F."/>
            <person name="Olsen O.A."/>
        </authorList>
    </citation>
    <scope>NUCLEOTIDE SEQUENCE [LARGE SCALE GENOMIC DNA]</scope>
    <source>
        <strain evidence="2">cv. AL8/78</strain>
    </source>
</reference>
<dbReference type="InterPro" id="IPR036187">
    <property type="entry name" value="DNA_mismatch_repair_MutS_sf"/>
</dbReference>
<reference evidence="2" key="2">
    <citation type="journal article" date="2017" name="Nat. Plants">
        <title>The Aegilops tauschii genome reveals multiple impacts of transposons.</title>
        <authorList>
            <person name="Zhao G."/>
            <person name="Zou C."/>
            <person name="Li K."/>
            <person name="Wang K."/>
            <person name="Li T."/>
            <person name="Gao L."/>
            <person name="Zhang X."/>
            <person name="Wang H."/>
            <person name="Yang Z."/>
            <person name="Liu X."/>
            <person name="Jiang W."/>
            <person name="Mao L."/>
            <person name="Kong X."/>
            <person name="Jiao Y."/>
            <person name="Jia J."/>
        </authorList>
    </citation>
    <scope>NUCLEOTIDE SEQUENCE [LARGE SCALE GENOMIC DNA]</scope>
    <source>
        <strain evidence="2">cv. AL8/78</strain>
    </source>
</reference>
<dbReference type="SUPFAM" id="SSF48334">
    <property type="entry name" value="DNA repair protein MutS, domain III"/>
    <property type="match status" value="1"/>
</dbReference>
<keyword evidence="2" id="KW-1185">Reference proteome</keyword>
<sequence>ASFPFSLECRKAPLIVYVHQIGYLMCFFDEKISEALLIGLQDFEFAFSEDGEERRFYYHTQKTRELDNLLGDIYHKILDMERAIIRDLVCRVLQFLPQLTKAVNFAAELDWYAHICYTHSTY</sequence>
<proteinExistence type="predicted"/>
<evidence type="ECO:0000313" key="1">
    <source>
        <dbReference type="EnsemblPlants" id="AET1Gv20755500.35"/>
    </source>
</evidence>
<evidence type="ECO:0000313" key="2">
    <source>
        <dbReference type="Proteomes" id="UP000015105"/>
    </source>
</evidence>
<dbReference type="Proteomes" id="UP000015105">
    <property type="component" value="Chromosome 1D"/>
</dbReference>